<feature type="compositionally biased region" description="Basic and acidic residues" evidence="1">
    <location>
        <begin position="503"/>
        <end position="513"/>
    </location>
</feature>
<keyword evidence="3" id="KW-1185">Reference proteome</keyword>
<gene>
    <name evidence="2" type="ORF">HYPSUDRAFT_281510</name>
</gene>
<feature type="compositionally biased region" description="Low complexity" evidence="1">
    <location>
        <begin position="234"/>
        <end position="249"/>
    </location>
</feature>
<feature type="region of interest" description="Disordered" evidence="1">
    <location>
        <begin position="136"/>
        <end position="188"/>
    </location>
</feature>
<feature type="region of interest" description="Disordered" evidence="1">
    <location>
        <begin position="676"/>
        <end position="743"/>
    </location>
</feature>
<sequence length="743" mass="79768">MSMRRKPSIQPVAAEPALLAQATPGTHASRTTNIIAVSPTVGMCTVLTTHGKEMIVQITEEVDYKGSIPTSKQAPVAFVLPGPNFVEDRSVSLFINERHYLAHITHITDIVTHESPPRIDTSYVQQVTTPPFSLSFLTSDTSSHNATPDTNSHDGQEFEIRVTPPDSHPALPPEAPAHPRGKTPSNRTRALTMSTAAKNIGEIDQELFQSFRSGFPGGASHPVPNESPMSKQRSLAPLAPSPPNSSVRPRPTRKKPPSIESFPNPVQRASRMRTTSAMAPPMTTEETRVQLVSGSQQLRPTGFAVPNTGTHTPRRRMHSDPTTYPPQSNGGLLLSRAPGAASKAASVVVTIVRETGESIITTIKQITSPSPKAKSSTVKGKGSKPESTKDIDVWADTAPSLPLPIGLHAAANDPSYPQAERIVSWIPYEWSVATSGAESPQDVDSLTSVQYLKAPPESFRGQSEKSKGKRRAVESQRGSGVVRIPLQSGSGSSFAQSMLSNAESRRISARKDLPPLPSSSKSRHSPSTRVSARSPEDRNEHIHTRPADGAKGLAAILGITPRRRRSASFTKPSMHSTNAPSSSPRTPDTESSPISRDTASPSIWVGSTSAVTPNARVTTIKPIVHARAHIQTAPPPLEQSPLPKRTTETDRVFEYALADDSSTATNPSVEAHRYTTAPSTVRYSTASTDRGSQAPPEGYTDRTNPPLANMLSGDSKGWIVPPQPTDGRNAKKRSSARFPIAKI</sequence>
<organism evidence="2 3">
    <name type="scientific">Hypholoma sublateritium (strain FD-334 SS-4)</name>
    <dbReference type="NCBI Taxonomy" id="945553"/>
    <lineage>
        <taxon>Eukaryota</taxon>
        <taxon>Fungi</taxon>
        <taxon>Dikarya</taxon>
        <taxon>Basidiomycota</taxon>
        <taxon>Agaricomycotina</taxon>
        <taxon>Agaricomycetes</taxon>
        <taxon>Agaricomycetidae</taxon>
        <taxon>Agaricales</taxon>
        <taxon>Agaricineae</taxon>
        <taxon>Strophariaceae</taxon>
        <taxon>Hypholoma</taxon>
    </lineage>
</organism>
<dbReference type="AlphaFoldDB" id="A0A0D2MRS6"/>
<feature type="compositionally biased region" description="Basic and acidic residues" evidence="1">
    <location>
        <begin position="534"/>
        <end position="548"/>
    </location>
</feature>
<evidence type="ECO:0000256" key="1">
    <source>
        <dbReference type="SAM" id="MobiDB-lite"/>
    </source>
</evidence>
<feature type="region of interest" description="Disordered" evidence="1">
    <location>
        <begin position="454"/>
        <end position="606"/>
    </location>
</feature>
<dbReference type="EMBL" id="KN817527">
    <property type="protein sequence ID" value="KJA26668.1"/>
    <property type="molecule type" value="Genomic_DNA"/>
</dbReference>
<feature type="compositionally biased region" description="Basic and acidic residues" evidence="1">
    <location>
        <begin position="151"/>
        <end position="160"/>
    </location>
</feature>
<reference evidence="3" key="1">
    <citation type="submission" date="2014-04" db="EMBL/GenBank/DDBJ databases">
        <title>Evolutionary Origins and Diversification of the Mycorrhizal Mutualists.</title>
        <authorList>
            <consortium name="DOE Joint Genome Institute"/>
            <consortium name="Mycorrhizal Genomics Consortium"/>
            <person name="Kohler A."/>
            <person name="Kuo A."/>
            <person name="Nagy L.G."/>
            <person name="Floudas D."/>
            <person name="Copeland A."/>
            <person name="Barry K.W."/>
            <person name="Cichocki N."/>
            <person name="Veneault-Fourrey C."/>
            <person name="LaButti K."/>
            <person name="Lindquist E.A."/>
            <person name="Lipzen A."/>
            <person name="Lundell T."/>
            <person name="Morin E."/>
            <person name="Murat C."/>
            <person name="Riley R."/>
            <person name="Ohm R."/>
            <person name="Sun H."/>
            <person name="Tunlid A."/>
            <person name="Henrissat B."/>
            <person name="Grigoriev I.V."/>
            <person name="Hibbett D.S."/>
            <person name="Martin F."/>
        </authorList>
    </citation>
    <scope>NUCLEOTIDE SEQUENCE [LARGE SCALE GENOMIC DNA]</scope>
    <source>
        <strain evidence="3">FD-334 SS-4</strain>
    </source>
</reference>
<feature type="compositionally biased region" description="Polar residues" evidence="1">
    <location>
        <begin position="367"/>
        <end position="378"/>
    </location>
</feature>
<evidence type="ECO:0000313" key="2">
    <source>
        <dbReference type="EMBL" id="KJA26668.1"/>
    </source>
</evidence>
<feature type="region of interest" description="Disordered" evidence="1">
    <location>
        <begin position="299"/>
        <end position="326"/>
    </location>
</feature>
<evidence type="ECO:0000313" key="3">
    <source>
        <dbReference type="Proteomes" id="UP000054270"/>
    </source>
</evidence>
<feature type="compositionally biased region" description="Basic and acidic residues" evidence="1">
    <location>
        <begin position="462"/>
        <end position="474"/>
    </location>
</feature>
<name>A0A0D2MRS6_HYPSF</name>
<feature type="compositionally biased region" description="Polar residues" evidence="1">
    <location>
        <begin position="487"/>
        <end position="502"/>
    </location>
</feature>
<proteinExistence type="predicted"/>
<protein>
    <submittedName>
        <fullName evidence="2">Uncharacterized protein</fullName>
    </submittedName>
</protein>
<feature type="region of interest" description="Disordered" evidence="1">
    <location>
        <begin position="367"/>
        <end position="389"/>
    </location>
</feature>
<dbReference type="Proteomes" id="UP000054270">
    <property type="component" value="Unassembled WGS sequence"/>
</dbReference>
<feature type="region of interest" description="Disordered" evidence="1">
    <location>
        <begin position="211"/>
        <end position="284"/>
    </location>
</feature>
<accession>A0A0D2MRS6</accession>
<feature type="compositionally biased region" description="Polar residues" evidence="1">
    <location>
        <begin position="567"/>
        <end position="606"/>
    </location>
</feature>
<feature type="compositionally biased region" description="Pro residues" evidence="1">
    <location>
        <begin position="166"/>
        <end position="176"/>
    </location>
</feature>
<feature type="compositionally biased region" description="Polar residues" evidence="1">
    <location>
        <begin position="676"/>
        <end position="691"/>
    </location>
</feature>